<organism evidence="1 2">
    <name type="scientific">Naganishia adeliensis</name>
    <dbReference type="NCBI Taxonomy" id="92952"/>
    <lineage>
        <taxon>Eukaryota</taxon>
        <taxon>Fungi</taxon>
        <taxon>Dikarya</taxon>
        <taxon>Basidiomycota</taxon>
        <taxon>Agaricomycotina</taxon>
        <taxon>Tremellomycetes</taxon>
        <taxon>Filobasidiales</taxon>
        <taxon>Filobasidiaceae</taxon>
        <taxon>Naganishia</taxon>
    </lineage>
</organism>
<name>A0ACC2VLB5_9TREE</name>
<reference evidence="1" key="1">
    <citation type="submission" date="2023-04" db="EMBL/GenBank/DDBJ databases">
        <title>Draft Genome sequencing of Naganishia species isolated from polar environments using Oxford Nanopore Technology.</title>
        <authorList>
            <person name="Leo P."/>
            <person name="Venkateswaran K."/>
        </authorList>
    </citation>
    <scope>NUCLEOTIDE SEQUENCE</scope>
    <source>
        <strain evidence="1">MNA-CCFEE 5262</strain>
    </source>
</reference>
<comment type="caution">
    <text evidence="1">The sequence shown here is derived from an EMBL/GenBank/DDBJ whole genome shotgun (WGS) entry which is preliminary data.</text>
</comment>
<keyword evidence="2" id="KW-1185">Reference proteome</keyword>
<protein>
    <submittedName>
        <fullName evidence="1">Uncharacterized protein</fullName>
    </submittedName>
</protein>
<sequence length="897" mass="96945">MSLAPPQTRSRNQDPRLSSVLPGITCSFCSAQIQLNRLGEHVCPGTGSALSNEGNYQSRPRPQLRQTSSSKPQHSSHFEQSQFSYYSQPSHRLDPSLSSSGPTSLSSRVPTLLKIDLGAVSNWSGAKQQGQARGGESGMAGVGRRGFGMDLNGAPSPTSLHPSKTPNPPHAYMSSAPTQPQIESQNQNSPYFAASQAPSTAAHSTDQYLGTSAPSRAPSPLASRLSAAASVSISISSPGVGPQKAHHRPPGSWNSATEEAMLSPPALPETASSDATVPCTASHLITGTSTKGRRAAHPRPSVSPAEYTQQQQQLCRNTSVATTPASASQLKSSNMKTDRELEKYAHCQAGQRGPLKVVNTTPRPESVTALQKHSHVVDPSGASGTERVKKVTGFALENESRTVSFAERQDDAADGKNSARSSQNVPDNSRWNVLRSALRRGMGDNDKRTSQDSSFLFEDVKKRRTSSSTGISEDETSTPNADTPAKLQFFERYKRMAETSASKPGIMARSLSNNAASASDGPVNQQKTETRHHRAGSSLDSKARAGMLEALLEEEPFFMDSPIDSRLEDANVMDGDSTSFWNNRQEDKYTPTRRPNADAMGAVKAAHRGSRLITSDLTGGSRLYANGSISSIDSTQAEKIRMAETDLLTPSTSLDRLAEIAPGSRNDAQNREGAGFCDEELDPIEGLDDKPYNGIPTKSRFSQQTMSPNLSKATSRQSSHFRRESSVLSSLAPSDSISTPGATDKFHFDYYAGPMPITDKPKPGSKTCQKCAQSLKGKRFIERDGMLLCEPDWKEMFLPKQCGEPIEGPCLLTADNKRYHPGHLACDYGSGHRPCGDPMIDYYEIGTLKVCERHMDSALTDTIKRSHRPGRPSGTTPKAEKRRTVLIDSSKLLHQLC</sequence>
<dbReference type="EMBL" id="JASBWS010000085">
    <property type="protein sequence ID" value="KAJ9099347.1"/>
    <property type="molecule type" value="Genomic_DNA"/>
</dbReference>
<gene>
    <name evidence="1" type="ORF">QFC20_005748</name>
</gene>
<evidence type="ECO:0000313" key="2">
    <source>
        <dbReference type="Proteomes" id="UP001230649"/>
    </source>
</evidence>
<proteinExistence type="predicted"/>
<accession>A0ACC2VLB5</accession>
<evidence type="ECO:0000313" key="1">
    <source>
        <dbReference type="EMBL" id="KAJ9099347.1"/>
    </source>
</evidence>
<dbReference type="Proteomes" id="UP001230649">
    <property type="component" value="Unassembled WGS sequence"/>
</dbReference>